<dbReference type="InterPro" id="IPR036280">
    <property type="entry name" value="Multihaem_cyt_sf"/>
</dbReference>
<evidence type="ECO:0000256" key="7">
    <source>
        <dbReference type="ARBA" id="ARBA00022982"/>
    </source>
</evidence>
<evidence type="ECO:0000313" key="12">
    <source>
        <dbReference type="Proteomes" id="UP000029264"/>
    </source>
</evidence>
<evidence type="ECO:0000259" key="10">
    <source>
        <dbReference type="Pfam" id="PF14537"/>
    </source>
</evidence>
<proteinExistence type="predicted"/>
<keyword evidence="6" id="KW-0574">Periplasm</keyword>
<name>A0A094JJ09_9GAMM</name>
<evidence type="ECO:0000256" key="9">
    <source>
        <dbReference type="SAM" id="SignalP"/>
    </source>
</evidence>
<gene>
    <name evidence="11" type="ORF">HR45_01965</name>
</gene>
<evidence type="ECO:0000256" key="3">
    <source>
        <dbReference type="ARBA" id="ARBA00022448"/>
    </source>
</evidence>
<dbReference type="GO" id="GO:0046872">
    <property type="term" value="F:metal ion binding"/>
    <property type="evidence" value="ECO:0007669"/>
    <property type="project" value="UniProtKB-KW"/>
</dbReference>
<dbReference type="Gene3D" id="1.10.1130.10">
    <property type="entry name" value="Flavocytochrome C3, Chain A"/>
    <property type="match status" value="1"/>
</dbReference>
<keyword evidence="8" id="KW-0408">Iron</keyword>
<keyword evidence="7" id="KW-0249">Electron transport</keyword>
<keyword evidence="5" id="KW-0479">Metal-binding</keyword>
<organism evidence="11 12">
    <name type="scientific">Shewanella mangrovi</name>
    <dbReference type="NCBI Taxonomy" id="1515746"/>
    <lineage>
        <taxon>Bacteria</taxon>
        <taxon>Pseudomonadati</taxon>
        <taxon>Pseudomonadota</taxon>
        <taxon>Gammaproteobacteria</taxon>
        <taxon>Alteromonadales</taxon>
        <taxon>Shewanellaceae</taxon>
        <taxon>Shewanella</taxon>
    </lineage>
</organism>
<dbReference type="SUPFAM" id="SSF48695">
    <property type="entry name" value="Multiheme cytochromes"/>
    <property type="match status" value="1"/>
</dbReference>
<evidence type="ECO:0000256" key="4">
    <source>
        <dbReference type="ARBA" id="ARBA00022617"/>
    </source>
</evidence>
<evidence type="ECO:0000256" key="1">
    <source>
        <dbReference type="ARBA" id="ARBA00001926"/>
    </source>
</evidence>
<protein>
    <submittedName>
        <fullName evidence="11">Flavodoxin</fullName>
    </submittedName>
</protein>
<dbReference type="CDD" id="cd08168">
    <property type="entry name" value="Cytochrom_C3"/>
    <property type="match status" value="1"/>
</dbReference>
<sequence>MKNFKLFNIILAAALTVFAGSTMAKSDTLLDQTHFSKGIKCASCHGDAQPREAVTMMKCVKCHNTEKLAKKTKDMKPTNVHNNRHFGTETDCLSCHKVHQKSENACVSCHPRWDFKVP</sequence>
<dbReference type="AlphaFoldDB" id="A0A094JJ09"/>
<dbReference type="Proteomes" id="UP000029264">
    <property type="component" value="Unassembled WGS sequence"/>
</dbReference>
<dbReference type="RefSeq" id="WP_037439133.1">
    <property type="nucleotide sequence ID" value="NZ_JPEO01000001.1"/>
</dbReference>
<accession>A0A094JJ09</accession>
<comment type="cofactor">
    <cofactor evidence="1">
        <name>heme c</name>
        <dbReference type="ChEBI" id="CHEBI:61717"/>
    </cofactor>
</comment>
<dbReference type="GO" id="GO:0042597">
    <property type="term" value="C:periplasmic space"/>
    <property type="evidence" value="ECO:0007669"/>
    <property type="project" value="UniProtKB-SubCell"/>
</dbReference>
<feature type="domain" description="Tetrahaem cytochrome" evidence="10">
    <location>
        <begin position="34"/>
        <end position="110"/>
    </location>
</feature>
<evidence type="ECO:0000256" key="2">
    <source>
        <dbReference type="ARBA" id="ARBA00004418"/>
    </source>
</evidence>
<dbReference type="eggNOG" id="COG0484">
    <property type="taxonomic scope" value="Bacteria"/>
</dbReference>
<reference evidence="11 12" key="1">
    <citation type="submission" date="2014-06" db="EMBL/GenBank/DDBJ databases">
        <title>Shewanella sp. YQH10.</title>
        <authorList>
            <person name="Liu Y."/>
            <person name="Zeng R."/>
        </authorList>
    </citation>
    <scope>NUCLEOTIDE SEQUENCE [LARGE SCALE GENOMIC DNA]</scope>
    <source>
        <strain evidence="11 12">YQH10</strain>
    </source>
</reference>
<feature type="chain" id="PRO_5001905324" evidence="9">
    <location>
        <begin position="25"/>
        <end position="118"/>
    </location>
</feature>
<dbReference type="Pfam" id="PF14537">
    <property type="entry name" value="Cytochrom_c3_2"/>
    <property type="match status" value="1"/>
</dbReference>
<evidence type="ECO:0000313" key="11">
    <source>
        <dbReference type="EMBL" id="KFZ39182.1"/>
    </source>
</evidence>
<comment type="subcellular location">
    <subcellularLocation>
        <location evidence="2">Periplasm</location>
    </subcellularLocation>
</comment>
<dbReference type="EMBL" id="JPEO01000001">
    <property type="protein sequence ID" value="KFZ39182.1"/>
    <property type="molecule type" value="Genomic_DNA"/>
</dbReference>
<keyword evidence="4" id="KW-0349">Heme</keyword>
<feature type="signal peptide" evidence="9">
    <location>
        <begin position="1"/>
        <end position="24"/>
    </location>
</feature>
<evidence type="ECO:0000256" key="6">
    <source>
        <dbReference type="ARBA" id="ARBA00022764"/>
    </source>
</evidence>
<comment type="caution">
    <text evidence="11">The sequence shown here is derived from an EMBL/GenBank/DDBJ whole genome shotgun (WGS) entry which is preliminary data.</text>
</comment>
<dbReference type="InterPro" id="IPR012286">
    <property type="entry name" value="Tetrahaem_cytochrome"/>
</dbReference>
<evidence type="ECO:0000256" key="8">
    <source>
        <dbReference type="ARBA" id="ARBA00023004"/>
    </source>
</evidence>
<dbReference type="STRING" id="1515746.HR45_01965"/>
<keyword evidence="9" id="KW-0732">Signal</keyword>
<dbReference type="OrthoDB" id="5815742at2"/>
<keyword evidence="3" id="KW-0813">Transport</keyword>
<keyword evidence="12" id="KW-1185">Reference proteome</keyword>
<evidence type="ECO:0000256" key="5">
    <source>
        <dbReference type="ARBA" id="ARBA00022723"/>
    </source>
</evidence>